<dbReference type="InterPro" id="IPR015424">
    <property type="entry name" value="PyrdxlP-dep_Trfase"/>
</dbReference>
<dbReference type="InterPro" id="IPR015421">
    <property type="entry name" value="PyrdxlP-dep_Trfase_major"/>
</dbReference>
<reference evidence="8 9" key="1">
    <citation type="submission" date="2022-03" db="EMBL/GenBank/DDBJ databases">
        <title>Novel taxa within the pig intestine.</title>
        <authorList>
            <person name="Wylensek D."/>
            <person name="Bishof K."/>
            <person name="Afrizal A."/>
            <person name="Clavel T."/>
        </authorList>
    </citation>
    <scope>NUCLEOTIDE SEQUENCE [LARGE SCALE GENOMIC DNA]</scope>
    <source>
        <strain evidence="8 9">Cla-KB-P134</strain>
    </source>
</reference>
<dbReference type="InterPro" id="IPR005861">
    <property type="entry name" value="HisP_aminotrans"/>
</dbReference>
<gene>
    <name evidence="6 8" type="primary">hisC</name>
    <name evidence="8" type="ORF">MOZ64_05140</name>
</gene>
<dbReference type="HAMAP" id="MF_01023">
    <property type="entry name" value="HisC_aminotrans_2"/>
    <property type="match status" value="1"/>
</dbReference>
<dbReference type="SUPFAM" id="SSF53383">
    <property type="entry name" value="PLP-dependent transferases"/>
    <property type="match status" value="1"/>
</dbReference>
<evidence type="ECO:0000313" key="9">
    <source>
        <dbReference type="Proteomes" id="UP001285244"/>
    </source>
</evidence>
<dbReference type="PANTHER" id="PTHR43643:SF3">
    <property type="entry name" value="HISTIDINOL-PHOSPHATE AMINOTRANSFERASE"/>
    <property type="match status" value="1"/>
</dbReference>
<dbReference type="PANTHER" id="PTHR43643">
    <property type="entry name" value="HISTIDINOL-PHOSPHATE AMINOTRANSFERASE 2"/>
    <property type="match status" value="1"/>
</dbReference>
<evidence type="ECO:0000256" key="4">
    <source>
        <dbReference type="ARBA" id="ARBA00022679"/>
    </source>
</evidence>
<evidence type="ECO:0000313" key="8">
    <source>
        <dbReference type="EMBL" id="MDX8417226.1"/>
    </source>
</evidence>
<protein>
    <recommendedName>
        <fullName evidence="6">Histidinol-phosphate aminotransferase</fullName>
        <ecNumber evidence="6">2.6.1.9</ecNumber>
    </recommendedName>
    <alternativeName>
        <fullName evidence="6">Imidazole acetol-phosphate transaminase</fullName>
    </alternativeName>
</protein>
<dbReference type="Pfam" id="PF00155">
    <property type="entry name" value="Aminotran_1_2"/>
    <property type="match status" value="1"/>
</dbReference>
<keyword evidence="6" id="KW-0368">Histidine biosynthesis</keyword>
<evidence type="ECO:0000256" key="1">
    <source>
        <dbReference type="ARBA" id="ARBA00001933"/>
    </source>
</evidence>
<feature type="domain" description="Aminotransferase class I/classII large" evidence="7">
    <location>
        <begin position="32"/>
        <end position="358"/>
    </location>
</feature>
<comment type="caution">
    <text evidence="8">The sequence shown here is derived from an EMBL/GenBank/DDBJ whole genome shotgun (WGS) entry which is preliminary data.</text>
</comment>
<dbReference type="InterPro" id="IPR050106">
    <property type="entry name" value="HistidinolP_aminotransfase"/>
</dbReference>
<organism evidence="8 9">
    <name type="scientific">Absicoccus intestinalis</name>
    <dbReference type="NCBI Taxonomy" id="2926319"/>
    <lineage>
        <taxon>Bacteria</taxon>
        <taxon>Bacillati</taxon>
        <taxon>Bacillota</taxon>
        <taxon>Erysipelotrichia</taxon>
        <taxon>Erysipelotrichales</taxon>
        <taxon>Erysipelotrichaceae</taxon>
        <taxon>Absicoccus</taxon>
    </lineage>
</organism>
<keyword evidence="4 6" id="KW-0808">Transferase</keyword>
<keyword evidence="9" id="KW-1185">Reference proteome</keyword>
<feature type="modified residue" description="N6-(pyridoxal phosphate)lysine" evidence="6">
    <location>
        <position position="225"/>
    </location>
</feature>
<dbReference type="Proteomes" id="UP001285244">
    <property type="component" value="Unassembled WGS sequence"/>
</dbReference>
<name>A0ABU4WKX8_9FIRM</name>
<evidence type="ECO:0000256" key="6">
    <source>
        <dbReference type="HAMAP-Rule" id="MF_01023"/>
    </source>
</evidence>
<comment type="catalytic activity">
    <reaction evidence="6">
        <text>L-histidinol phosphate + 2-oxoglutarate = 3-(imidazol-4-yl)-2-oxopropyl phosphate + L-glutamate</text>
        <dbReference type="Rhea" id="RHEA:23744"/>
        <dbReference type="ChEBI" id="CHEBI:16810"/>
        <dbReference type="ChEBI" id="CHEBI:29985"/>
        <dbReference type="ChEBI" id="CHEBI:57766"/>
        <dbReference type="ChEBI" id="CHEBI:57980"/>
        <dbReference type="EC" id="2.6.1.9"/>
    </reaction>
</comment>
<evidence type="ECO:0000256" key="3">
    <source>
        <dbReference type="ARBA" id="ARBA00022576"/>
    </source>
</evidence>
<comment type="pathway">
    <text evidence="6">Amino-acid biosynthesis; L-histidine biosynthesis; L-histidine from 5-phospho-alpha-D-ribose 1-diphosphate: step 7/9.</text>
</comment>
<dbReference type="Gene3D" id="3.90.1150.10">
    <property type="entry name" value="Aspartate Aminotransferase, domain 1"/>
    <property type="match status" value="1"/>
</dbReference>
<sequence length="367" mass="41155">MVKGIRKFAYDCEKYVSGKSMDEVMEEYGLTSVIKLGSNENQYGPYPVAVQAMQAEIGRMNIYPEKNYIRLKELVGEKFGVDGDWVSLGHGAGNVLDEVAKTLLEDGDEVLLPKESYRLYREISKIMGAKVVEIPLNEDYTIDLADYKKALTDKTKIVWICNPNNPTGTVIDKDTFGAFIDALPEKCWLVVDEAYADFTDPDLLPDLMPYIKAGKNVINIHTFSKYYGLAGGRIGYLVANPAFINWYDTVSEPFNANRMGLAGAVALMEHPEEPKKYGDLMIKDRTWMNEELTKMGCAPIDSQANFVFFQCPYPADEVAEILLQNGVIVRPCTGWGFDHFLRISIGTTEQNKVVLAKLQEAFDKLGD</sequence>
<dbReference type="RefSeq" id="WP_320325522.1">
    <property type="nucleotide sequence ID" value="NZ_JALBUS010000006.1"/>
</dbReference>
<evidence type="ECO:0000259" key="7">
    <source>
        <dbReference type="Pfam" id="PF00155"/>
    </source>
</evidence>
<dbReference type="CDD" id="cd00609">
    <property type="entry name" value="AAT_like"/>
    <property type="match status" value="1"/>
</dbReference>
<dbReference type="EC" id="2.6.1.9" evidence="6"/>
<evidence type="ECO:0000256" key="2">
    <source>
        <dbReference type="ARBA" id="ARBA00011738"/>
    </source>
</evidence>
<dbReference type="InterPro" id="IPR015422">
    <property type="entry name" value="PyrdxlP-dep_Trfase_small"/>
</dbReference>
<keyword evidence="6" id="KW-0028">Amino-acid biosynthesis</keyword>
<comment type="subunit">
    <text evidence="2 6">Homodimer.</text>
</comment>
<accession>A0ABU4WKX8</accession>
<comment type="similarity">
    <text evidence="6">Belongs to the class-II pyridoxal-phosphate-dependent aminotransferase family. Histidinol-phosphate aminotransferase subfamily.</text>
</comment>
<keyword evidence="5 6" id="KW-0663">Pyridoxal phosphate</keyword>
<proteinExistence type="inferred from homology"/>
<dbReference type="Gene3D" id="3.40.640.10">
    <property type="entry name" value="Type I PLP-dependent aspartate aminotransferase-like (Major domain)"/>
    <property type="match status" value="1"/>
</dbReference>
<dbReference type="NCBIfam" id="TIGR01141">
    <property type="entry name" value="hisC"/>
    <property type="match status" value="1"/>
</dbReference>
<evidence type="ECO:0000256" key="5">
    <source>
        <dbReference type="ARBA" id="ARBA00022898"/>
    </source>
</evidence>
<keyword evidence="3 6" id="KW-0032">Aminotransferase</keyword>
<dbReference type="GO" id="GO:0004400">
    <property type="term" value="F:histidinol-phosphate transaminase activity"/>
    <property type="evidence" value="ECO:0007669"/>
    <property type="project" value="UniProtKB-EC"/>
</dbReference>
<dbReference type="InterPro" id="IPR004839">
    <property type="entry name" value="Aminotransferase_I/II_large"/>
</dbReference>
<dbReference type="EMBL" id="JALBUS010000006">
    <property type="protein sequence ID" value="MDX8417226.1"/>
    <property type="molecule type" value="Genomic_DNA"/>
</dbReference>
<comment type="cofactor">
    <cofactor evidence="1 6">
        <name>pyridoxal 5'-phosphate</name>
        <dbReference type="ChEBI" id="CHEBI:597326"/>
    </cofactor>
</comment>